<dbReference type="EMBL" id="CP001110">
    <property type="protein sequence ID" value="ACF42745.1"/>
    <property type="molecule type" value="Genomic_DNA"/>
</dbReference>
<organism evidence="1 2">
    <name type="scientific">Pelodictyon phaeoclathratiforme (strain DSM 5477 / BU-1)</name>
    <dbReference type="NCBI Taxonomy" id="324925"/>
    <lineage>
        <taxon>Bacteria</taxon>
        <taxon>Pseudomonadati</taxon>
        <taxon>Chlorobiota</taxon>
        <taxon>Chlorobiia</taxon>
        <taxon>Chlorobiales</taxon>
        <taxon>Chlorobiaceae</taxon>
        <taxon>Chlorobium/Pelodictyon group</taxon>
        <taxon>Pelodictyon</taxon>
    </lineage>
</organism>
<dbReference type="RefSeq" id="WP_012507240.1">
    <property type="nucleotide sequence ID" value="NC_011060.1"/>
</dbReference>
<proteinExistence type="predicted"/>
<dbReference type="HOGENOM" id="CLU_190474_0_0_10"/>
<dbReference type="eggNOG" id="ENOG5033JZM">
    <property type="taxonomic scope" value="Bacteria"/>
</dbReference>
<sequence>MITDTQRRMQILRKVHRIPVDKLKELDEFVSKLEEGIVTKSKALSFAGSWRDIDDTVFDELTNNLISNRQRNRRRIDE</sequence>
<evidence type="ECO:0000313" key="1">
    <source>
        <dbReference type="EMBL" id="ACF42745.1"/>
    </source>
</evidence>
<evidence type="ECO:0008006" key="3">
    <source>
        <dbReference type="Google" id="ProtNLM"/>
    </source>
</evidence>
<name>B4SCG5_PELPB</name>
<dbReference type="STRING" id="324925.Ppha_0419"/>
<dbReference type="Proteomes" id="UP000002724">
    <property type="component" value="Chromosome"/>
</dbReference>
<accession>B4SCG5</accession>
<dbReference type="KEGG" id="pph:Ppha_0419"/>
<dbReference type="OrthoDB" id="839648at2"/>
<evidence type="ECO:0000313" key="2">
    <source>
        <dbReference type="Proteomes" id="UP000002724"/>
    </source>
</evidence>
<dbReference type="AlphaFoldDB" id="B4SCG5"/>
<keyword evidence="2" id="KW-1185">Reference proteome</keyword>
<gene>
    <name evidence="1" type="ordered locus">Ppha_0419</name>
</gene>
<reference evidence="1 2" key="1">
    <citation type="submission" date="2008-06" db="EMBL/GenBank/DDBJ databases">
        <title>Complete sequence of Pelodictyon phaeoclathratiforme BU-1.</title>
        <authorList>
            <consortium name="US DOE Joint Genome Institute"/>
            <person name="Lucas S."/>
            <person name="Copeland A."/>
            <person name="Lapidus A."/>
            <person name="Glavina del Rio T."/>
            <person name="Dalin E."/>
            <person name="Tice H."/>
            <person name="Bruce D."/>
            <person name="Goodwin L."/>
            <person name="Pitluck S."/>
            <person name="Schmutz J."/>
            <person name="Larimer F."/>
            <person name="Land M."/>
            <person name="Hauser L."/>
            <person name="Kyrpides N."/>
            <person name="Mikhailova N."/>
            <person name="Liu Z."/>
            <person name="Li T."/>
            <person name="Zhao F."/>
            <person name="Overmann J."/>
            <person name="Bryant D.A."/>
            <person name="Richardson P."/>
        </authorList>
    </citation>
    <scope>NUCLEOTIDE SEQUENCE [LARGE SCALE GENOMIC DNA]</scope>
    <source>
        <strain evidence="2">DSM 5477 / BU-1</strain>
    </source>
</reference>
<protein>
    <recommendedName>
        <fullName evidence="3">DUF2281 domain-containing protein</fullName>
    </recommendedName>
</protein>